<evidence type="ECO:0000256" key="2">
    <source>
        <dbReference type="ARBA" id="ARBA00023157"/>
    </source>
</evidence>
<dbReference type="InterPro" id="IPR001314">
    <property type="entry name" value="Peptidase_S1A"/>
</dbReference>
<feature type="domain" description="Peptidase S1" evidence="5">
    <location>
        <begin position="33"/>
        <end position="280"/>
    </location>
</feature>
<evidence type="ECO:0000259" key="5">
    <source>
        <dbReference type="PROSITE" id="PS50240"/>
    </source>
</evidence>
<keyword evidence="3" id="KW-0720">Serine protease</keyword>
<keyword evidence="3" id="KW-0378">Hydrolase</keyword>
<evidence type="ECO:0000256" key="4">
    <source>
        <dbReference type="SAM" id="SignalP"/>
    </source>
</evidence>
<keyword evidence="4" id="KW-0732">Signal</keyword>
<dbReference type="Gene3D" id="2.40.10.10">
    <property type="entry name" value="Trypsin-like serine proteases"/>
    <property type="match status" value="1"/>
</dbReference>
<keyword evidence="3" id="KW-0645">Protease</keyword>
<evidence type="ECO:0000256" key="3">
    <source>
        <dbReference type="RuleBase" id="RU363034"/>
    </source>
</evidence>
<dbReference type="InterPro" id="IPR043504">
    <property type="entry name" value="Peptidase_S1_PA_chymotrypsin"/>
</dbReference>
<dbReference type="FunFam" id="2.40.10.10:FF:000068">
    <property type="entry name" value="transmembrane protease serine 2"/>
    <property type="match status" value="1"/>
</dbReference>
<dbReference type="PANTHER" id="PTHR24276">
    <property type="entry name" value="POLYSERASE-RELATED"/>
    <property type="match status" value="1"/>
</dbReference>
<comment type="caution">
    <text evidence="6">The sequence shown here is derived from an EMBL/GenBank/DDBJ whole genome shotgun (WGS) entry which is preliminary data.</text>
</comment>
<dbReference type="SMART" id="SM00020">
    <property type="entry name" value="Tryp_SPc"/>
    <property type="match status" value="1"/>
</dbReference>
<sequence>MLRLLIACVGLSYLGIWVKAQSNSTFNAIDLKVINGVQVQTGTFSYAAFIYSDYGNEGSACTGSLIAPNVVVTAAHCLFDEDIETNPSQITVSVGSIYNIKYNTDIYSVSKSIPHPQYDADTAINDIGLLILSRNTDVKTFAKIYDSSITTDMKATVAGWGVTSNSNTSTVSDVLMSVPLEITESSQCKIYNPEYTNNNGGSICTATQDNQDSCYGDSGGPLALSSASGYPLLGLTSFGNGPSAALYANSGQRPPCAVNGGFGYYTHLFYYIDWIASTASLSKSSLLYSSSNTTSSSSNSSTSSTNTLTSGASSVASRVSSITSTLSSSMSRTSVVSGSCVSKIIFALYALPFVIIPLLL</sequence>
<dbReference type="Proteomes" id="UP000187455">
    <property type="component" value="Unassembled WGS sequence"/>
</dbReference>
<evidence type="ECO:0000256" key="1">
    <source>
        <dbReference type="ARBA" id="ARBA00007664"/>
    </source>
</evidence>
<dbReference type="GO" id="GO:0006508">
    <property type="term" value="P:proteolysis"/>
    <property type="evidence" value="ECO:0007669"/>
    <property type="project" value="UniProtKB-KW"/>
</dbReference>
<gene>
    <name evidence="6" type="ORF">AYI68_g288</name>
</gene>
<dbReference type="InterPro" id="IPR018114">
    <property type="entry name" value="TRYPSIN_HIS"/>
</dbReference>
<dbReference type="PANTHER" id="PTHR24276:SF91">
    <property type="entry name" value="AT26814P-RELATED"/>
    <property type="match status" value="1"/>
</dbReference>
<evidence type="ECO:0000313" key="7">
    <source>
        <dbReference type="Proteomes" id="UP000187455"/>
    </source>
</evidence>
<protein>
    <submittedName>
        <fullName evidence="6">Trypsin epsilon</fullName>
    </submittedName>
</protein>
<dbReference type="PROSITE" id="PS00135">
    <property type="entry name" value="TRYPSIN_SER"/>
    <property type="match status" value="1"/>
</dbReference>
<dbReference type="InterPro" id="IPR050430">
    <property type="entry name" value="Peptidase_S1"/>
</dbReference>
<dbReference type="InterPro" id="IPR033116">
    <property type="entry name" value="TRYPSIN_SER"/>
</dbReference>
<feature type="signal peptide" evidence="4">
    <location>
        <begin position="1"/>
        <end position="20"/>
    </location>
</feature>
<dbReference type="SUPFAM" id="SSF50494">
    <property type="entry name" value="Trypsin-like serine proteases"/>
    <property type="match status" value="1"/>
</dbReference>
<proteinExistence type="inferred from homology"/>
<dbReference type="CDD" id="cd00190">
    <property type="entry name" value="Tryp_SPc"/>
    <property type="match status" value="1"/>
</dbReference>
<keyword evidence="7" id="KW-1185">Reference proteome</keyword>
<accession>A0A1R0H8N3</accession>
<evidence type="ECO:0000313" key="6">
    <source>
        <dbReference type="EMBL" id="OLY85525.1"/>
    </source>
</evidence>
<dbReference type="PROSITE" id="PS00134">
    <property type="entry name" value="TRYPSIN_HIS"/>
    <property type="match status" value="1"/>
</dbReference>
<dbReference type="PRINTS" id="PR00722">
    <property type="entry name" value="CHYMOTRYPSIN"/>
</dbReference>
<reference evidence="6 7" key="1">
    <citation type="journal article" date="2016" name="Mol. Biol. Evol.">
        <title>Genome-Wide Survey of Gut Fungi (Harpellales) Reveals the First Horizontally Transferred Ubiquitin Gene from a Mosquito Host.</title>
        <authorList>
            <person name="Wang Y."/>
            <person name="White M.M."/>
            <person name="Kvist S."/>
            <person name="Moncalvo J.M."/>
        </authorList>
    </citation>
    <scope>NUCLEOTIDE SEQUENCE [LARGE SCALE GENOMIC DNA]</scope>
    <source>
        <strain evidence="6 7">ALG-7-W6</strain>
    </source>
</reference>
<organism evidence="6 7">
    <name type="scientific">Smittium mucronatum</name>
    <dbReference type="NCBI Taxonomy" id="133383"/>
    <lineage>
        <taxon>Eukaryota</taxon>
        <taxon>Fungi</taxon>
        <taxon>Fungi incertae sedis</taxon>
        <taxon>Zoopagomycota</taxon>
        <taxon>Kickxellomycotina</taxon>
        <taxon>Harpellomycetes</taxon>
        <taxon>Harpellales</taxon>
        <taxon>Legeriomycetaceae</taxon>
        <taxon>Smittium</taxon>
    </lineage>
</organism>
<dbReference type="PROSITE" id="PS50240">
    <property type="entry name" value="TRYPSIN_DOM"/>
    <property type="match status" value="1"/>
</dbReference>
<dbReference type="Pfam" id="PF00089">
    <property type="entry name" value="Trypsin"/>
    <property type="match status" value="1"/>
</dbReference>
<name>A0A1R0H8N3_9FUNG</name>
<dbReference type="InterPro" id="IPR001254">
    <property type="entry name" value="Trypsin_dom"/>
</dbReference>
<dbReference type="AlphaFoldDB" id="A0A1R0H8N3"/>
<dbReference type="OrthoDB" id="6380398at2759"/>
<dbReference type="EMBL" id="LSSL01000086">
    <property type="protein sequence ID" value="OLY85525.1"/>
    <property type="molecule type" value="Genomic_DNA"/>
</dbReference>
<dbReference type="InterPro" id="IPR009003">
    <property type="entry name" value="Peptidase_S1_PA"/>
</dbReference>
<dbReference type="GO" id="GO:0004252">
    <property type="term" value="F:serine-type endopeptidase activity"/>
    <property type="evidence" value="ECO:0007669"/>
    <property type="project" value="InterPro"/>
</dbReference>
<comment type="similarity">
    <text evidence="1">Belongs to the peptidase S1 family.</text>
</comment>
<dbReference type="STRING" id="133383.A0A1R0H8N3"/>
<feature type="chain" id="PRO_5012751323" evidence="4">
    <location>
        <begin position="21"/>
        <end position="360"/>
    </location>
</feature>
<keyword evidence="2" id="KW-1015">Disulfide bond</keyword>